<dbReference type="EMBL" id="JAGSOG010000031">
    <property type="protein sequence ID" value="MBR7833490.1"/>
    <property type="molecule type" value="Genomic_DNA"/>
</dbReference>
<gene>
    <name evidence="4" type="ORF">KDL01_09450</name>
</gene>
<feature type="domain" description="Hint" evidence="3">
    <location>
        <begin position="2084"/>
        <end position="2190"/>
    </location>
</feature>
<feature type="compositionally biased region" description="Polar residues" evidence="1">
    <location>
        <begin position="1308"/>
        <end position="1327"/>
    </location>
</feature>
<proteinExistence type="predicted"/>
<dbReference type="InterPro" id="IPR050708">
    <property type="entry name" value="T6SS_VgrG/RHS"/>
</dbReference>
<dbReference type="InterPro" id="IPR003587">
    <property type="entry name" value="Hint_dom_N"/>
</dbReference>
<dbReference type="NCBIfam" id="TIGR01643">
    <property type="entry name" value="YD_repeat_2x"/>
    <property type="match status" value="1"/>
</dbReference>
<name>A0A941ILX0_9ACTN</name>
<evidence type="ECO:0000259" key="3">
    <source>
        <dbReference type="SMART" id="SM00306"/>
    </source>
</evidence>
<keyword evidence="5" id="KW-1185">Reference proteome</keyword>
<dbReference type="Pfam" id="PF14428">
    <property type="entry name" value="DddA-like"/>
    <property type="match status" value="1"/>
</dbReference>
<organism evidence="4 5">
    <name type="scientific">Actinospica durhamensis</name>
    <dbReference type="NCBI Taxonomy" id="1508375"/>
    <lineage>
        <taxon>Bacteria</taxon>
        <taxon>Bacillati</taxon>
        <taxon>Actinomycetota</taxon>
        <taxon>Actinomycetes</taxon>
        <taxon>Catenulisporales</taxon>
        <taxon>Actinospicaceae</taxon>
        <taxon>Actinospica</taxon>
    </lineage>
</organism>
<evidence type="ECO:0000313" key="4">
    <source>
        <dbReference type="EMBL" id="MBR7833490.1"/>
    </source>
</evidence>
<sequence length="2364" mass="248743">MVGLVAGLALASPMPAVAAVAARPAASSGPAVTGVVMSSKSHTNTRTMTLNGKSVGVYKASGTQLPAATSGSATLQARGTATVSGNQPPAVTAAQLPKASIAGTPLWAQRTSTLSGPSSVTGAVASQSLAKQLGVTGVVYSVAGSGGSGSVRVGLDYAAFKDAYGANFGSRLELYTLPACALTTPQLAKCRVRTPVTGAVNDPAADTLSGVVKISGADTAASSGAAYTGGGTVSDGNYVIGTASAVSASSPSSGIVLAASSGAGEEGSATGNYAATKLSPAGSWTAGGSEGDFTYNYPITVPSSSTSLTPKVELDYDSGSVDGKTSMTNAQASMVGDGWTDPSENYITQTYVPCSDSPEGTASPTSTQDMCYDGEILSISLNGSSTTIVDDNGTFKLQNDNGAVISHVADSNKGQNTYNTDYWTVTERDGTEYYFGLNELPGYTSTGQTNSVDWEPVYAAHSGDPCWNATWADSVCNMAYEWHLDYVTDTHGDAMSYYYKQDTNYYGANNGASEKEYVRDSYLSEIDYGYTTASGAYGIVPDKVSFTTVNRCVASTCDAPSSSMSATTAASEYPDVPTDLICASGATCTSYSPSFFSTVMLTTITTSQYSLSASKQVDVDSYALAQDFPATGDNTSGTLWLESITHTGDDTSAGGSSSSISEPSVSFSGTDLPNRWDVETYPGLYRWRIADVTSELGSKVGVTYEIPDTCAASTLDAPTATPSSNTTSCYPVYWTPDGYSAAIEDWFIKYAVREVTVTDETGGAAEEVTQYSYANPAWHYDDEPAVQAKDRTYGEFRGYEQVNTVQGNGTSDAMDKSVTRYYQGMYGDYLSPTSTSTTTVPDTLGGVHNDYAALAGQPLETLTYFGDTSTVDKATVDSYWVSSATASQTFTGLPATTAQMTGPAEAYTEQLVTDSSTTSAWDYTETDDAYDATTTDADFGLKLYEYSHAWTSSGTADTDDTDTDYSHCTSYTYAPANTTLNIVGLSLATTEASVACSGFTESSIPSVPSTSTSLGAPASFTQDQVVSATLNFYDQNGSFVTTGIAPQTTTPTVGNLTETATATGYAPGTFTYQMASESTFDNYGRAEDTYDADGYKTITSYTVTDGITTAESVENALNQTTSETFDPARALVLTSTDINGVVTTKQYDALGRVTAVWGYSRATSTAANYLYSYTESKTGLSGSITEKLNDLADYTETATILDSLGRTRETQANTPAGGSLVTDTIYNSLGQVSATYNNWWDSTDLPSIALASSFDIDQIYNWDQYVYDGLGNKVEDESMTYDDQVYSTSYTVYSGDETTTFPPAGGTVKSTGTDPLGRTSSVSTYSTRPTVTIPSNVNTTPFYVSGGVALTTSYTYDGHGNQAVTTDPDGQKWTSVFDLLGRVTEKEDPTAGNSFTVYDADGNVLQTEDARSEYVSYTYDKLGRKTAEYASDDVAADQAKAGAEVAAWVYDDSNGLAAISAYAKGHVTTEYSYSGGATYTLQYEGFNVFGESLEEAYTFPSTVTGLAGTYYIGHSYTANLGLPASTIYPTTTGPLATETVGYSYTGALELPNGVNGTGQYSQSTAYDAWGRVSSETIGSTAATGEATLTNTYDPHTGALTEQLVTNATGNIDETTYAYDLYGNITKQLDERENTAADTETQCYQYNGLDQLSTAWTATDACATVPSQNSFSTVGDALGTASAYWDSWTYDNEGNRQTQDQHSLTSSAQDQITTDTISSTNNEISGTTTSVNSAQTASTTYGYDLAGNTDSRTTTADGTQTLSWNNEGQLYNISSTKNGTSAYVYDADGNLLTETDSATNSTTLYLPGEQITYNTGNGATSVNRYYALADGTAVRTGTGNNYDFELSDQHHTNDLYLDYTAQTPTWRQFDPFGNARGTAVTWVDNRTFLNDVTDTETGLTDIGARWYDAAIGRFESLDPVFEATDTLALGGYAYTDGNPITSSDPTGQMIEGESGYGTANDSQCDLSCATNLANNVTQKNQESIEAEHSHSGGLGTKVLALLCGVCAAVPEMYDQGAKIDPTNPAQGMINNADGETAIQQGIATDNPQELQNGFVQLGLTLAPGLEEAGALDDSSDLLMGACLGGESFTADTPVLTATGKQVAISTLKVGDKVEATNTSTGKTEPEKVSAVLVHHDTDLYDLTVRVGGKPSVIHTTSNHLYWVPGTGDKNHGGKWVTAAQLKPGTHLRTPDNATAVTVVAGATPAKPDGWMWDLTIPGDNDHDFYVVIGGTAVLVHNINGCGPSAVQQLLSANGEPGKTAGVLDLNGELTSLVSGKGELPNYAASGHVEGQAAMMMRAEKATSATLYIDNPNGICGYCRSQIATLLPEGATLEVVTPLGTVEPTARWSSSKVFTGNERYPKGWVE</sequence>
<evidence type="ECO:0000313" key="5">
    <source>
        <dbReference type="Proteomes" id="UP000675781"/>
    </source>
</evidence>
<evidence type="ECO:0000256" key="2">
    <source>
        <dbReference type="SAM" id="SignalP"/>
    </source>
</evidence>
<dbReference type="PANTHER" id="PTHR32305">
    <property type="match status" value="1"/>
</dbReference>
<dbReference type="InterPro" id="IPR032724">
    <property type="entry name" value="SCP1.201-like"/>
</dbReference>
<dbReference type="SMART" id="SM00306">
    <property type="entry name" value="HintN"/>
    <property type="match status" value="1"/>
</dbReference>
<dbReference type="Gene3D" id="2.180.10.10">
    <property type="entry name" value="RHS repeat-associated core"/>
    <property type="match status" value="1"/>
</dbReference>
<dbReference type="Pfam" id="PF07591">
    <property type="entry name" value="PT-HINT"/>
    <property type="match status" value="1"/>
</dbReference>
<feature type="chain" id="PRO_5039674600" description="Hint domain-containing protein" evidence="2">
    <location>
        <begin position="19"/>
        <end position="2364"/>
    </location>
</feature>
<keyword evidence="2" id="KW-0732">Signal</keyword>
<evidence type="ECO:0000256" key="1">
    <source>
        <dbReference type="SAM" id="MobiDB-lite"/>
    </source>
</evidence>
<comment type="caution">
    <text evidence="4">The sequence shown here is derived from an EMBL/GenBank/DDBJ whole genome shotgun (WGS) entry which is preliminary data.</text>
</comment>
<feature type="compositionally biased region" description="Low complexity" evidence="1">
    <location>
        <begin position="652"/>
        <end position="668"/>
    </location>
</feature>
<dbReference type="NCBIfam" id="TIGR03696">
    <property type="entry name" value="Rhs_assc_core"/>
    <property type="match status" value="1"/>
</dbReference>
<dbReference type="InterPro" id="IPR006530">
    <property type="entry name" value="YD"/>
</dbReference>
<protein>
    <recommendedName>
        <fullName evidence="3">Hint domain-containing protein</fullName>
    </recommendedName>
</protein>
<dbReference type="InterPro" id="IPR022385">
    <property type="entry name" value="Rhs_assc_core"/>
</dbReference>
<dbReference type="CDD" id="cd00081">
    <property type="entry name" value="Hint"/>
    <property type="match status" value="1"/>
</dbReference>
<dbReference type="RefSeq" id="WP_212528010.1">
    <property type="nucleotide sequence ID" value="NZ_JAGSOG010000031.1"/>
</dbReference>
<feature type="region of interest" description="Disordered" evidence="1">
    <location>
        <begin position="648"/>
        <end position="668"/>
    </location>
</feature>
<dbReference type="Gene3D" id="2.170.16.10">
    <property type="entry name" value="Hedgehog/Intein (Hint) domain"/>
    <property type="match status" value="1"/>
</dbReference>
<feature type="signal peptide" evidence="2">
    <location>
        <begin position="1"/>
        <end position="18"/>
    </location>
</feature>
<dbReference type="PANTHER" id="PTHR32305:SF17">
    <property type="entry name" value="TRNA NUCLEASE WAPA"/>
    <property type="match status" value="1"/>
</dbReference>
<feature type="region of interest" description="Disordered" evidence="1">
    <location>
        <begin position="1302"/>
        <end position="1327"/>
    </location>
</feature>
<dbReference type="Proteomes" id="UP000675781">
    <property type="component" value="Unassembled WGS sequence"/>
</dbReference>
<accession>A0A941ILX0</accession>
<dbReference type="InterPro" id="IPR036844">
    <property type="entry name" value="Hint_dom_sf"/>
</dbReference>
<reference evidence="4" key="1">
    <citation type="submission" date="2021-04" db="EMBL/GenBank/DDBJ databases">
        <title>Genome based classification of Actinospica acidithermotolerans sp. nov., an actinobacterium isolated from an Indonesian hot spring.</title>
        <authorList>
            <person name="Kusuma A.B."/>
            <person name="Putra K.E."/>
            <person name="Nafisah S."/>
            <person name="Loh J."/>
            <person name="Nouioui I."/>
            <person name="Goodfellow M."/>
        </authorList>
    </citation>
    <scope>NUCLEOTIDE SEQUENCE</scope>
    <source>
        <strain evidence="4">CSCA 57</strain>
    </source>
</reference>
<dbReference type="SUPFAM" id="SSF51294">
    <property type="entry name" value="Hedgehog/intein (Hint) domain"/>
    <property type="match status" value="1"/>
</dbReference>